<dbReference type="GO" id="GO:0015074">
    <property type="term" value="P:DNA integration"/>
    <property type="evidence" value="ECO:0007669"/>
    <property type="project" value="InterPro"/>
</dbReference>
<feature type="domain" description="Tyr recombinase" evidence="4">
    <location>
        <begin position="160"/>
        <end position="341"/>
    </location>
</feature>
<name>A0A5K7ZGG6_9BACT</name>
<keyword evidence="2" id="KW-0238">DNA-binding</keyword>
<dbReference type="EMBL" id="AP021876">
    <property type="protein sequence ID" value="BBO81182.1"/>
    <property type="molecule type" value="Genomic_DNA"/>
</dbReference>
<dbReference type="InterPro" id="IPR002104">
    <property type="entry name" value="Integrase_catalytic"/>
</dbReference>
<dbReference type="SUPFAM" id="SSF56349">
    <property type="entry name" value="DNA breaking-rejoining enzymes"/>
    <property type="match status" value="1"/>
</dbReference>
<dbReference type="Gene3D" id="1.10.150.130">
    <property type="match status" value="1"/>
</dbReference>
<accession>A0A5K7ZGG6</accession>
<dbReference type="InterPro" id="IPR011010">
    <property type="entry name" value="DNA_brk_join_enz"/>
</dbReference>
<dbReference type="GO" id="GO:0006310">
    <property type="term" value="P:DNA recombination"/>
    <property type="evidence" value="ECO:0007669"/>
    <property type="project" value="UniProtKB-KW"/>
</dbReference>
<evidence type="ECO:0000256" key="3">
    <source>
        <dbReference type="ARBA" id="ARBA00023172"/>
    </source>
</evidence>
<dbReference type="InterPro" id="IPR010998">
    <property type="entry name" value="Integrase_recombinase_N"/>
</dbReference>
<sequence length="344" mass="39988">MAVREIGKDKYQLDVSRGVGKRTRMVFYGSRAEAEKAYTYLKRQCDQEDGREKKSYNNIGDLVDAHLEHEKLHKAHKTWEEKHRIIRGPIMSMFRKMHFDFVYTSTIEAYKKKRVNDIGKKHRAINLELIYFSGFWKWAYKNGYCQSMPIKMPKLPYKRKPPKVLTKSECMAIFHNAGPHRQAMFLCLYHAGLRANEVMTLKRYNVDFTGCSITVIGKGDKTRTVPMTQTLSETMKKHFSLMDDLISNPKTKVPWDETLAFPSLRTGKQLTDIRRPLWNAIKKAGISRKVTPHILRHSFATHMLEADADLRTIQELLGHEDIATTQIYTHVAINKKRTAVDLLE</sequence>
<keyword evidence="3" id="KW-0233">DNA recombination</keyword>
<dbReference type="Gene3D" id="1.10.443.10">
    <property type="entry name" value="Intergrase catalytic core"/>
    <property type="match status" value="1"/>
</dbReference>
<dbReference type="PANTHER" id="PTHR30349:SF81">
    <property type="entry name" value="TYROSINE RECOMBINASE XERC"/>
    <property type="match status" value="1"/>
</dbReference>
<keyword evidence="1" id="KW-0159">Chromosome partition</keyword>
<dbReference type="Proteomes" id="UP000425960">
    <property type="component" value="Chromosome"/>
</dbReference>
<evidence type="ECO:0000313" key="5">
    <source>
        <dbReference type="EMBL" id="BBO81182.1"/>
    </source>
</evidence>
<dbReference type="InterPro" id="IPR050090">
    <property type="entry name" value="Tyrosine_recombinase_XerCD"/>
</dbReference>
<dbReference type="GO" id="GO:0007059">
    <property type="term" value="P:chromosome segregation"/>
    <property type="evidence" value="ECO:0007669"/>
    <property type="project" value="UniProtKB-KW"/>
</dbReference>
<dbReference type="KEGG" id="dov:DSCO28_17480"/>
<dbReference type="GO" id="GO:0003677">
    <property type="term" value="F:DNA binding"/>
    <property type="evidence" value="ECO:0007669"/>
    <property type="project" value="UniProtKB-KW"/>
</dbReference>
<evidence type="ECO:0000313" key="6">
    <source>
        <dbReference type="Proteomes" id="UP000425960"/>
    </source>
</evidence>
<dbReference type="Pfam" id="PF00589">
    <property type="entry name" value="Phage_integrase"/>
    <property type="match status" value="1"/>
</dbReference>
<evidence type="ECO:0000256" key="2">
    <source>
        <dbReference type="ARBA" id="ARBA00023125"/>
    </source>
</evidence>
<organism evidence="5 6">
    <name type="scientific">Desulfosarcina ovata subsp. sediminis</name>
    <dbReference type="NCBI Taxonomy" id="885957"/>
    <lineage>
        <taxon>Bacteria</taxon>
        <taxon>Pseudomonadati</taxon>
        <taxon>Thermodesulfobacteriota</taxon>
        <taxon>Desulfobacteria</taxon>
        <taxon>Desulfobacterales</taxon>
        <taxon>Desulfosarcinaceae</taxon>
        <taxon>Desulfosarcina</taxon>
    </lineage>
</organism>
<proteinExistence type="predicted"/>
<dbReference type="AlphaFoldDB" id="A0A5K7ZGG6"/>
<dbReference type="RefSeq" id="WP_155321952.1">
    <property type="nucleotide sequence ID" value="NZ_AP021876.1"/>
</dbReference>
<dbReference type="PANTHER" id="PTHR30349">
    <property type="entry name" value="PHAGE INTEGRASE-RELATED"/>
    <property type="match status" value="1"/>
</dbReference>
<dbReference type="PROSITE" id="PS51898">
    <property type="entry name" value="TYR_RECOMBINASE"/>
    <property type="match status" value="1"/>
</dbReference>
<reference evidence="5 6" key="1">
    <citation type="submission" date="2019-11" db="EMBL/GenBank/DDBJ databases">
        <title>Comparative genomics of hydrocarbon-degrading Desulfosarcina strains.</title>
        <authorList>
            <person name="Watanabe M."/>
            <person name="Kojima H."/>
            <person name="Fukui M."/>
        </authorList>
    </citation>
    <scope>NUCLEOTIDE SEQUENCE [LARGE SCALE GENOMIC DNA]</scope>
    <source>
        <strain evidence="5 6">28bB2T</strain>
    </source>
</reference>
<evidence type="ECO:0000256" key="1">
    <source>
        <dbReference type="ARBA" id="ARBA00022829"/>
    </source>
</evidence>
<gene>
    <name evidence="5" type="ORF">DSCO28_17480</name>
</gene>
<protein>
    <recommendedName>
        <fullName evidence="4">Tyr recombinase domain-containing protein</fullName>
    </recommendedName>
</protein>
<evidence type="ECO:0000259" key="4">
    <source>
        <dbReference type="PROSITE" id="PS51898"/>
    </source>
</evidence>
<dbReference type="InterPro" id="IPR013762">
    <property type="entry name" value="Integrase-like_cat_sf"/>
</dbReference>